<protein>
    <submittedName>
        <fullName evidence="2">Uncharacterized protein</fullName>
    </submittedName>
</protein>
<dbReference type="Proteomes" id="UP000663193">
    <property type="component" value="Chromosome 20"/>
</dbReference>
<reference evidence="3" key="1">
    <citation type="journal article" date="2021" name="BMC Genomics">
        <title>Chromosome-level genome assembly and manually-curated proteome of model necrotroph Parastagonospora nodorum Sn15 reveals a genome-wide trove of candidate effector homologs, and redundancy of virulence-related functions within an accessory chromosome.</title>
        <authorList>
            <person name="Bertazzoni S."/>
            <person name="Jones D.A.B."/>
            <person name="Phan H.T."/>
            <person name="Tan K.-C."/>
            <person name="Hane J.K."/>
        </authorList>
    </citation>
    <scope>NUCLEOTIDE SEQUENCE [LARGE SCALE GENOMIC DNA]</scope>
    <source>
        <strain evidence="3">SN15 / ATCC MYA-4574 / FGSC 10173)</strain>
    </source>
</reference>
<dbReference type="EMBL" id="CP069042">
    <property type="protein sequence ID" value="QRD06188.1"/>
    <property type="molecule type" value="Genomic_DNA"/>
</dbReference>
<proteinExistence type="predicted"/>
<evidence type="ECO:0000256" key="1">
    <source>
        <dbReference type="SAM" id="MobiDB-lite"/>
    </source>
</evidence>
<evidence type="ECO:0000313" key="3">
    <source>
        <dbReference type="Proteomes" id="UP000663193"/>
    </source>
</evidence>
<feature type="compositionally biased region" description="Acidic residues" evidence="1">
    <location>
        <begin position="1057"/>
        <end position="1072"/>
    </location>
</feature>
<feature type="region of interest" description="Disordered" evidence="1">
    <location>
        <begin position="1053"/>
        <end position="1079"/>
    </location>
</feature>
<name>A0A7U2IAF4_PHANO</name>
<dbReference type="VEuPathDB" id="FungiDB:JI435_147540"/>
<gene>
    <name evidence="2" type="ORF">JI435_147540</name>
</gene>
<feature type="region of interest" description="Disordered" evidence="1">
    <location>
        <begin position="1"/>
        <end position="89"/>
    </location>
</feature>
<accession>A0A7U2IAF4</accession>
<evidence type="ECO:0000313" key="2">
    <source>
        <dbReference type="EMBL" id="QRD06188.1"/>
    </source>
</evidence>
<feature type="compositionally biased region" description="Low complexity" evidence="1">
    <location>
        <begin position="70"/>
        <end position="80"/>
    </location>
</feature>
<sequence length="1115" mass="127477">MADRARRSSRAHKPSIILAEHVQEDSGDEEYEEEGDEEETRSIKSSGKRRGAATSPKPAPAKKPRRRPKASNPPAAPSNSLLKPVPQAPSFHVNDVSHLRMQETPDTLILKRWFGMRAGLEILREVPPTSMADHTMTPLSDRADVPGRSFKFKIHLTDIPVNWDPVEGEAQSSNMLTTKAEFDAMEKYEKAVLTWKIDVWNDMDPEPDRHVIQLFPEAPRVRSKALQNYKGGRPIPTNRQYFRRGGPLDLTVCPTRVGVEKVAAEACMLLNKYPLALDRSNFPNMAAGSDGKDNDSRKIIELMSLQALDRSFDFRKIRYWFRNPIQPNAGQYFLRPHLIVSPNSKGAPGNSYIFFLPVFDTKPMKEDGKFANERPNAWMRLRLSDTTVTKQNIEQLPDIPSYWGLEYQVPKNVSKMRSSNISPDDMAKFVTYLSWKFFGFVGTREAMQTLIAELSTFRLQKLAPYQQGPFGGKSIFSWNGYILGFGGHVLRTIRGAVPTIAPELPRPAIALCMQSAYEVYKREKSTRAMMDELFVSAQELSSGGRSILSLRNHCKCSDGIERTLEAHHCMYCLRLVICANMTWLEDGRLVCSSHLKSGSVQEPSVPTARVKVRVSWFERGLESRIRTAIRDALCTEAWIKDNNFQDAYGVERTDTYAPSMLNVSPDAVFPLEFADGQFWVHHPSNVVLTTYFMNEWKGTDIPMVLVASSAAAKSRRPDVYLVDIEKSFDHFWRIRILIPYAKALRIKLATKAPLKWWENYSRMMHCGVYDGSEGLYQFNYRTYHSLKLAEGDKWTQDNILRLDRICRAIEQSAVYNPKGLSLPRGRRLPQGIPGAPWPWNPDHIYDNHDWEYLNRLFSHRFHRMDTMCDWKNDHLQECGETLFLTCVILWFALDGGKDELLGLRMTVHIRHPLRFSIGRALHVQPGSIMRTGWTVRHPTSLEDYDESLRTITMETWIANRGKLDFPVTASNVAKMLQLLEEVPTQSKYWSAYPPDLSGTSIKLPRDWRSERIGATQIEELTDDEELKKDYEAGAREEDDMPPKDIFGEVNNDLLKDVEEDTMGDSDLAENEEPSSTLQDDVDFLLEQEKHVPDDERERFRNAVMRLGKVAGKKKA</sequence>
<dbReference type="OrthoDB" id="3798772at2759"/>
<dbReference type="AlphaFoldDB" id="A0A7U2IAF4"/>
<keyword evidence="3" id="KW-1185">Reference proteome</keyword>
<dbReference type="OMA" id="PGSIMRT"/>
<feature type="compositionally biased region" description="Acidic residues" evidence="1">
    <location>
        <begin position="25"/>
        <end position="39"/>
    </location>
</feature>
<feature type="compositionally biased region" description="Basic residues" evidence="1">
    <location>
        <begin position="60"/>
        <end position="69"/>
    </location>
</feature>
<organism evidence="2 3">
    <name type="scientific">Phaeosphaeria nodorum (strain SN15 / ATCC MYA-4574 / FGSC 10173)</name>
    <name type="common">Glume blotch fungus</name>
    <name type="synonym">Parastagonospora nodorum</name>
    <dbReference type="NCBI Taxonomy" id="321614"/>
    <lineage>
        <taxon>Eukaryota</taxon>
        <taxon>Fungi</taxon>
        <taxon>Dikarya</taxon>
        <taxon>Ascomycota</taxon>
        <taxon>Pezizomycotina</taxon>
        <taxon>Dothideomycetes</taxon>
        <taxon>Pleosporomycetidae</taxon>
        <taxon>Pleosporales</taxon>
        <taxon>Pleosporineae</taxon>
        <taxon>Phaeosphaeriaceae</taxon>
        <taxon>Parastagonospora</taxon>
    </lineage>
</organism>